<comment type="pathway">
    <text evidence="1">Amino-acid biosynthesis; L-asparagine biosynthesis; L-asparagine from L-aspartate (L-Gln route): step 1/1.</text>
</comment>
<dbReference type="SUPFAM" id="SSF52402">
    <property type="entry name" value="Adenine nucleotide alpha hydrolases-like"/>
    <property type="match status" value="1"/>
</dbReference>
<feature type="binding site" evidence="9">
    <location>
        <position position="294"/>
    </location>
    <ligand>
        <name>ATP</name>
        <dbReference type="ChEBI" id="CHEBI:30616"/>
    </ligand>
</feature>
<keyword evidence="6 8" id="KW-0315">Glutamine amidotransferase</keyword>
<dbReference type="InterPro" id="IPR014729">
    <property type="entry name" value="Rossmann-like_a/b/a_fold"/>
</dbReference>
<protein>
    <recommendedName>
        <fullName evidence="3">asparagine synthase (glutamine-hydrolyzing)</fullName>
        <ecNumber evidence="3">6.3.5.4</ecNumber>
    </recommendedName>
</protein>
<keyword evidence="5 9" id="KW-0067">ATP-binding</keyword>
<dbReference type="OrthoDB" id="9763290at2"/>
<dbReference type="Pfam" id="PF00733">
    <property type="entry name" value="Asn_synthase"/>
    <property type="match status" value="1"/>
</dbReference>
<gene>
    <name evidence="11" type="primary">asnB</name>
    <name evidence="11" type="ORF">FRY74_07580</name>
</gene>
<evidence type="ECO:0000256" key="5">
    <source>
        <dbReference type="ARBA" id="ARBA00022840"/>
    </source>
</evidence>
<reference evidence="11 12" key="1">
    <citation type="submission" date="2019-08" db="EMBL/GenBank/DDBJ databases">
        <title>Genome of Vicingus serpentipes NCIMB 15042.</title>
        <authorList>
            <person name="Bowman J.P."/>
        </authorList>
    </citation>
    <scope>NUCLEOTIDE SEQUENCE [LARGE SCALE GENOMIC DNA]</scope>
    <source>
        <strain evidence="11 12">NCIMB 15042</strain>
    </source>
</reference>
<feature type="binding site" evidence="9">
    <location>
        <position position="98"/>
    </location>
    <ligand>
        <name>L-glutamine</name>
        <dbReference type="ChEBI" id="CHEBI:58359"/>
    </ligand>
</feature>
<organism evidence="11 12">
    <name type="scientific">Vicingus serpentipes</name>
    <dbReference type="NCBI Taxonomy" id="1926625"/>
    <lineage>
        <taxon>Bacteria</taxon>
        <taxon>Pseudomonadati</taxon>
        <taxon>Bacteroidota</taxon>
        <taxon>Flavobacteriia</taxon>
        <taxon>Flavobacteriales</taxon>
        <taxon>Vicingaceae</taxon>
        <taxon>Vicingus</taxon>
    </lineage>
</organism>
<keyword evidence="11" id="KW-0436">Ligase</keyword>
<dbReference type="CDD" id="cd01991">
    <property type="entry name" value="Asn_synthase_B_C"/>
    <property type="match status" value="1"/>
</dbReference>
<dbReference type="AlphaFoldDB" id="A0A5C6RTJ5"/>
<evidence type="ECO:0000256" key="6">
    <source>
        <dbReference type="ARBA" id="ARBA00022962"/>
    </source>
</evidence>
<evidence type="ECO:0000259" key="10">
    <source>
        <dbReference type="PROSITE" id="PS51278"/>
    </source>
</evidence>
<evidence type="ECO:0000313" key="11">
    <source>
        <dbReference type="EMBL" id="TXB65274.1"/>
    </source>
</evidence>
<proteinExistence type="inferred from homology"/>
<dbReference type="GO" id="GO:0005524">
    <property type="term" value="F:ATP binding"/>
    <property type="evidence" value="ECO:0007669"/>
    <property type="project" value="UniProtKB-KW"/>
</dbReference>
<dbReference type="PIRSF" id="PIRSF001589">
    <property type="entry name" value="Asn_synthetase_glu-h"/>
    <property type="match status" value="1"/>
</dbReference>
<evidence type="ECO:0000313" key="12">
    <source>
        <dbReference type="Proteomes" id="UP000321721"/>
    </source>
</evidence>
<keyword evidence="8" id="KW-0061">Asparagine biosynthesis</keyword>
<feature type="binding site" evidence="9">
    <location>
        <begin position="366"/>
        <end position="367"/>
    </location>
    <ligand>
        <name>ATP</name>
        <dbReference type="ChEBI" id="CHEBI:30616"/>
    </ligand>
</feature>
<dbReference type="PROSITE" id="PS51278">
    <property type="entry name" value="GATASE_TYPE_2"/>
    <property type="match status" value="1"/>
</dbReference>
<sequence>MCGITGYIANRKLPLNTMVSALEHRGPDAFGLYESTINNKFVGLGHTRLSILDLSENGNQPFVSNDKKVQLVFNGEIYNFKELKATYLKNESYKSNTDTEVILKLYQQKGISFLDFLNGDFAIAILDENENKFYLIRDRAGVKPLYFSFKNEELIFGSEIKSILKAGVKAELEIENLQKYFVFKYSPANETLFKNINRLKAGHFAVYDINDSSFQIKKYWEPHQKDKYKGISFQDAQIEIKSLLQDATEKRLIADVPVGTFLSGGLDSSIIASFLKGNENIMHYCASKETKDLIKEGTTSDFKYAQQLANEWHLNMTEIPIGSDNTNIEQIRNTIKYSDDLIADGSQIPSFLITQKAAEQSKVILSGMGADEIFLGYAGHQMTLLDGWLGKLPLDKFIAKKLYSIDQGNGRLKAFRRYLHKLGKYYNYPNYKYGLYTIVGDFENSLSIFKGDTEATKQMLSNYFPEGKDPYECFKTFEFENFLQKNVAYLDRMTMANGVEGRVPFLDHRVIEFAHSIPRKYKLSNSGTTKTVLKEAFKNDLPNYVTNRRKAGFGMPLRSIFSSEKKINDLLDRELLVSIDGFSMDDIEKSIQSHLSGREDNSALIYALISFQEWYKMYILD</sequence>
<evidence type="ECO:0000256" key="7">
    <source>
        <dbReference type="ARBA" id="ARBA00048741"/>
    </source>
</evidence>
<dbReference type="PANTHER" id="PTHR43284:SF1">
    <property type="entry name" value="ASPARAGINE SYNTHETASE"/>
    <property type="match status" value="1"/>
</dbReference>
<comment type="similarity">
    <text evidence="2">Belongs to the asparagine synthetase family.</text>
</comment>
<dbReference type="Gene3D" id="3.40.50.620">
    <property type="entry name" value="HUPs"/>
    <property type="match status" value="1"/>
</dbReference>
<dbReference type="Gene3D" id="3.60.20.10">
    <property type="entry name" value="Glutamine Phosphoribosylpyrophosphate, subunit 1, domain 1"/>
    <property type="match status" value="1"/>
</dbReference>
<dbReference type="GO" id="GO:0005829">
    <property type="term" value="C:cytosol"/>
    <property type="evidence" value="ECO:0007669"/>
    <property type="project" value="TreeGrafter"/>
</dbReference>
<evidence type="ECO:0000256" key="4">
    <source>
        <dbReference type="ARBA" id="ARBA00022741"/>
    </source>
</evidence>
<dbReference type="InterPro" id="IPR006426">
    <property type="entry name" value="Asn_synth_AEB"/>
</dbReference>
<dbReference type="InterPro" id="IPR001962">
    <property type="entry name" value="Asn_synthase"/>
</dbReference>
<evidence type="ECO:0000256" key="2">
    <source>
        <dbReference type="ARBA" id="ARBA00005752"/>
    </source>
</evidence>
<evidence type="ECO:0000256" key="3">
    <source>
        <dbReference type="ARBA" id="ARBA00012737"/>
    </source>
</evidence>
<dbReference type="Proteomes" id="UP000321721">
    <property type="component" value="Unassembled WGS sequence"/>
</dbReference>
<dbReference type="Pfam" id="PF13537">
    <property type="entry name" value="GATase_7"/>
    <property type="match status" value="1"/>
</dbReference>
<comment type="catalytic activity">
    <reaction evidence="7">
        <text>L-aspartate + L-glutamine + ATP + H2O = L-asparagine + L-glutamate + AMP + diphosphate + H(+)</text>
        <dbReference type="Rhea" id="RHEA:12228"/>
        <dbReference type="ChEBI" id="CHEBI:15377"/>
        <dbReference type="ChEBI" id="CHEBI:15378"/>
        <dbReference type="ChEBI" id="CHEBI:29985"/>
        <dbReference type="ChEBI" id="CHEBI:29991"/>
        <dbReference type="ChEBI" id="CHEBI:30616"/>
        <dbReference type="ChEBI" id="CHEBI:33019"/>
        <dbReference type="ChEBI" id="CHEBI:58048"/>
        <dbReference type="ChEBI" id="CHEBI:58359"/>
        <dbReference type="ChEBI" id="CHEBI:456215"/>
        <dbReference type="EC" id="6.3.5.4"/>
    </reaction>
</comment>
<dbReference type="GO" id="GO:0006529">
    <property type="term" value="P:asparagine biosynthetic process"/>
    <property type="evidence" value="ECO:0007669"/>
    <property type="project" value="UniProtKB-KW"/>
</dbReference>
<keyword evidence="4 9" id="KW-0547">Nucleotide-binding</keyword>
<dbReference type="RefSeq" id="WP_147100166.1">
    <property type="nucleotide sequence ID" value="NZ_VOOS01000003.1"/>
</dbReference>
<name>A0A5C6RTJ5_9FLAO</name>
<dbReference type="CDD" id="cd00712">
    <property type="entry name" value="AsnB"/>
    <property type="match status" value="1"/>
</dbReference>
<evidence type="ECO:0000256" key="9">
    <source>
        <dbReference type="PIRSR" id="PIRSR001589-2"/>
    </source>
</evidence>
<dbReference type="EC" id="6.3.5.4" evidence="3"/>
<dbReference type="PANTHER" id="PTHR43284">
    <property type="entry name" value="ASPARAGINE SYNTHETASE (GLUTAMINE-HYDROLYZING)"/>
    <property type="match status" value="1"/>
</dbReference>
<dbReference type="NCBIfam" id="TIGR01536">
    <property type="entry name" value="asn_synth_AEB"/>
    <property type="match status" value="1"/>
</dbReference>
<dbReference type="InterPro" id="IPR029055">
    <property type="entry name" value="Ntn_hydrolases_N"/>
</dbReference>
<evidence type="ECO:0000256" key="1">
    <source>
        <dbReference type="ARBA" id="ARBA00005187"/>
    </source>
</evidence>
<dbReference type="InterPro" id="IPR051786">
    <property type="entry name" value="ASN_synthetase/amidase"/>
</dbReference>
<evidence type="ECO:0000256" key="8">
    <source>
        <dbReference type="PIRSR" id="PIRSR001589-1"/>
    </source>
</evidence>
<keyword evidence="12" id="KW-1185">Reference proteome</keyword>
<dbReference type="InterPro" id="IPR017932">
    <property type="entry name" value="GATase_2_dom"/>
</dbReference>
<feature type="active site" description="For GATase activity" evidence="8">
    <location>
        <position position="2"/>
    </location>
</feature>
<feature type="domain" description="Glutamine amidotransferase type-2" evidence="10">
    <location>
        <begin position="2"/>
        <end position="210"/>
    </location>
</feature>
<keyword evidence="8" id="KW-0028">Amino-acid biosynthesis</keyword>
<dbReference type="EMBL" id="VOOS01000003">
    <property type="protein sequence ID" value="TXB65274.1"/>
    <property type="molecule type" value="Genomic_DNA"/>
</dbReference>
<accession>A0A5C6RTJ5</accession>
<dbReference type="SUPFAM" id="SSF56235">
    <property type="entry name" value="N-terminal nucleophile aminohydrolases (Ntn hydrolases)"/>
    <property type="match status" value="1"/>
</dbReference>
<comment type="caution">
    <text evidence="11">The sequence shown here is derived from an EMBL/GenBank/DDBJ whole genome shotgun (WGS) entry which is preliminary data.</text>
</comment>
<dbReference type="GO" id="GO:0004066">
    <property type="term" value="F:asparagine synthase (glutamine-hydrolyzing) activity"/>
    <property type="evidence" value="ECO:0007669"/>
    <property type="project" value="UniProtKB-EC"/>
</dbReference>
<dbReference type="InterPro" id="IPR033738">
    <property type="entry name" value="AsnB_N"/>
</dbReference>